<dbReference type="OrthoDB" id="4069286at2759"/>
<dbReference type="GeneID" id="11503595"/>
<name>G8ZUD4_TORDE</name>
<accession>G8ZUD4</accession>
<protein>
    <submittedName>
        <fullName evidence="1">Uncharacterized protein</fullName>
    </submittedName>
</protein>
<dbReference type="HOGENOM" id="CLU_385036_0_0_1"/>
<dbReference type="RefSeq" id="XP_003681439.1">
    <property type="nucleotide sequence ID" value="XM_003681391.1"/>
</dbReference>
<evidence type="ECO:0000313" key="2">
    <source>
        <dbReference type="Proteomes" id="UP000005627"/>
    </source>
</evidence>
<dbReference type="Proteomes" id="UP000005627">
    <property type="component" value="Chromosome 4"/>
</dbReference>
<keyword evidence="2" id="KW-1185">Reference proteome</keyword>
<sequence length="686" mass="79842">MIFELWEVVFTERDLAADEGGYEGVRLRTKESIVLKRKSQLLLKQISASRSLDCCFDPIVFSLTHFWLEVIPYTSKDTKQELPKWPQVSVTPFLEYNQEVAKERIKLESQSLETLKWLQGLTPINPKFPCIERIKDNGLEALMLDLYLISMEKVPSGPLKELTAMPSFLQERFMSLTNETLEERAVSRCAGKYDLERFPIVGPLLEGYIIHALSFKDNVRHEKTGEFEEWPIPRETPCERVFQDLQAKLLDHDFDPLDFYKLKVSKVSSATQPKRNKFSPHKVWKVSKEQIRELDWNPLKWMTKEATTTLLSKDVIVAKEYRPHHVSLTFPTMTYNSIDLIDTENKTFGSLKIDNWQMPASMVEGPSTGEITIEKQSSSFREEKDSQEITKISTSLLPHGRSFFDEELRSMLEVKKRRLAGGKENPKPTAQPTSVNMLRILNKVSNNRDTQTEKNLIPAESIPTVNVPLPTPFQELNLHNIKKSVLVNLSRLKHNHSLIRYLTHANNEISLIEQKQSQPYDFVLNPSTCIIRLQLDTFFQMKDSNDLYYEQTLTHLLTEFRKVIVLVEYRDMMETADRDVFWKIRLYLNRPEFEVHLTSSNDEAIGNWICMLARRYSGQFREFNASSTSEEFLLALNLNKFQVQTLLERYHLSSFLHMILDNDTSQLEDTLSPLQVQRIKSMMLLE</sequence>
<gene>
    <name evidence="1" type="primary">TDEL0D06440</name>
    <name evidence="1" type="ORF">TDEL_0D06440</name>
</gene>
<reference evidence="1 2" key="1">
    <citation type="journal article" date="2011" name="Proc. Natl. Acad. Sci. U.S.A.">
        <title>Evolutionary erosion of yeast sex chromosomes by mating-type switching accidents.</title>
        <authorList>
            <person name="Gordon J.L."/>
            <person name="Armisen D."/>
            <person name="Proux-Wera E."/>
            <person name="Oheigeartaigh S.S."/>
            <person name="Byrne K.P."/>
            <person name="Wolfe K.H."/>
        </authorList>
    </citation>
    <scope>NUCLEOTIDE SEQUENCE [LARGE SCALE GENOMIC DNA]</scope>
    <source>
        <strain evidence="2">ATCC 10662 / CBS 1146 / NBRC 0425 / NCYC 2629 / NRRL Y-866</strain>
    </source>
</reference>
<dbReference type="EMBL" id="HE616745">
    <property type="protein sequence ID" value="CCE92228.1"/>
    <property type="molecule type" value="Genomic_DNA"/>
</dbReference>
<evidence type="ECO:0000313" key="1">
    <source>
        <dbReference type="EMBL" id="CCE92228.1"/>
    </source>
</evidence>
<organism evidence="1 2">
    <name type="scientific">Torulaspora delbrueckii</name>
    <name type="common">Yeast</name>
    <name type="synonym">Candida colliculosa</name>
    <dbReference type="NCBI Taxonomy" id="4950"/>
    <lineage>
        <taxon>Eukaryota</taxon>
        <taxon>Fungi</taxon>
        <taxon>Dikarya</taxon>
        <taxon>Ascomycota</taxon>
        <taxon>Saccharomycotina</taxon>
        <taxon>Saccharomycetes</taxon>
        <taxon>Saccharomycetales</taxon>
        <taxon>Saccharomycetaceae</taxon>
        <taxon>Torulaspora</taxon>
    </lineage>
</organism>
<dbReference type="AlphaFoldDB" id="G8ZUD4"/>
<dbReference type="eggNOG" id="ENOG502S02Z">
    <property type="taxonomic scope" value="Eukaryota"/>
</dbReference>
<proteinExistence type="predicted"/>
<dbReference type="InParanoid" id="G8ZUD4"/>
<dbReference type="FunCoup" id="G8ZUD4">
    <property type="interactions" value="122"/>
</dbReference>
<dbReference type="STRING" id="1076872.G8ZUD4"/>
<dbReference type="KEGG" id="tdl:TDEL_0D06440"/>